<dbReference type="PANTHER" id="PTHR45859">
    <property type="entry name" value="TRANSLATION INITIATION FACTOR EIF-2B SUBUNIT BETA"/>
    <property type="match status" value="1"/>
</dbReference>
<comment type="subcellular location">
    <subcellularLocation>
        <location evidence="1">Cytoplasm</location>
        <location evidence="1">Cytosol</location>
    </subcellularLocation>
</comment>
<dbReference type="InterPro" id="IPR051855">
    <property type="entry name" value="eIF2B_beta_subunit"/>
</dbReference>
<dbReference type="EMBL" id="CATQJA010001683">
    <property type="protein sequence ID" value="CAJ0568212.1"/>
    <property type="molecule type" value="Genomic_DNA"/>
</dbReference>
<name>A0AA36CG58_9BILA</name>
<gene>
    <name evidence="10" type="ORF">MSPICULIGERA_LOCUS6738</name>
</gene>
<evidence type="ECO:0000256" key="4">
    <source>
        <dbReference type="ARBA" id="ARBA00022540"/>
    </source>
</evidence>
<organism evidence="10 11">
    <name type="scientific">Mesorhabditis spiculigera</name>
    <dbReference type="NCBI Taxonomy" id="96644"/>
    <lineage>
        <taxon>Eukaryota</taxon>
        <taxon>Metazoa</taxon>
        <taxon>Ecdysozoa</taxon>
        <taxon>Nematoda</taxon>
        <taxon>Chromadorea</taxon>
        <taxon>Rhabditida</taxon>
        <taxon>Rhabditina</taxon>
        <taxon>Rhabditomorpha</taxon>
        <taxon>Rhabditoidea</taxon>
        <taxon>Rhabditidae</taxon>
        <taxon>Mesorhabditinae</taxon>
        <taxon>Mesorhabditis</taxon>
    </lineage>
</organism>
<reference evidence="10" key="1">
    <citation type="submission" date="2023-06" db="EMBL/GenBank/DDBJ databases">
        <authorList>
            <person name="Delattre M."/>
        </authorList>
    </citation>
    <scope>NUCLEOTIDE SEQUENCE</scope>
    <source>
        <strain evidence="10">AF72</strain>
    </source>
</reference>
<dbReference type="Gene3D" id="3.40.50.10470">
    <property type="entry name" value="Translation initiation factor eif-2b, domain 2"/>
    <property type="match status" value="1"/>
</dbReference>
<dbReference type="InterPro" id="IPR037171">
    <property type="entry name" value="NagB/RpiA_transferase-like"/>
</dbReference>
<comment type="caution">
    <text evidence="10">The sequence shown here is derived from an EMBL/GenBank/DDBJ whole genome shotgun (WGS) entry which is preliminary data.</text>
</comment>
<dbReference type="GO" id="GO:0005851">
    <property type="term" value="C:eukaryotic translation initiation factor 2B complex"/>
    <property type="evidence" value="ECO:0007669"/>
    <property type="project" value="TreeGrafter"/>
</dbReference>
<dbReference type="Proteomes" id="UP001177023">
    <property type="component" value="Unassembled WGS sequence"/>
</dbReference>
<dbReference type="Pfam" id="PF01008">
    <property type="entry name" value="IF-2B"/>
    <property type="match status" value="1"/>
</dbReference>
<evidence type="ECO:0000256" key="7">
    <source>
        <dbReference type="ARBA" id="ARBA00044228"/>
    </source>
</evidence>
<dbReference type="SUPFAM" id="SSF100950">
    <property type="entry name" value="NagB/RpiA/CoA transferase-like"/>
    <property type="match status" value="1"/>
</dbReference>
<dbReference type="AlphaFoldDB" id="A0AA36CG58"/>
<evidence type="ECO:0000256" key="9">
    <source>
        <dbReference type="RuleBase" id="RU003814"/>
    </source>
</evidence>
<evidence type="ECO:0000256" key="2">
    <source>
        <dbReference type="ARBA" id="ARBA00007251"/>
    </source>
</evidence>
<proteinExistence type="inferred from homology"/>
<feature type="non-terminal residue" evidence="10">
    <location>
        <position position="374"/>
    </location>
</feature>
<keyword evidence="4" id="KW-0396">Initiation factor</keyword>
<keyword evidence="5" id="KW-0648">Protein biosynthesis</keyword>
<evidence type="ECO:0000256" key="8">
    <source>
        <dbReference type="ARBA" id="ARBA00046432"/>
    </source>
</evidence>
<evidence type="ECO:0000256" key="1">
    <source>
        <dbReference type="ARBA" id="ARBA00004514"/>
    </source>
</evidence>
<evidence type="ECO:0000313" key="10">
    <source>
        <dbReference type="EMBL" id="CAJ0568212.1"/>
    </source>
</evidence>
<accession>A0AA36CG58</accession>
<evidence type="ECO:0000256" key="5">
    <source>
        <dbReference type="ARBA" id="ARBA00022917"/>
    </source>
</evidence>
<comment type="similarity">
    <text evidence="2 9">Belongs to the eIF-2B alpha/beta/delta subunits family.</text>
</comment>
<evidence type="ECO:0000256" key="6">
    <source>
        <dbReference type="ARBA" id="ARBA00044122"/>
    </source>
</evidence>
<dbReference type="PANTHER" id="PTHR45859:SF1">
    <property type="entry name" value="TRANSLATION INITIATION FACTOR EIF-2B SUBUNIT BETA"/>
    <property type="match status" value="1"/>
</dbReference>
<dbReference type="GO" id="GO:0003743">
    <property type="term" value="F:translation initiation factor activity"/>
    <property type="evidence" value="ECO:0007669"/>
    <property type="project" value="UniProtKB-KW"/>
</dbReference>
<dbReference type="InterPro" id="IPR042529">
    <property type="entry name" value="IF_2B-like_C"/>
</dbReference>
<keyword evidence="11" id="KW-1185">Reference proteome</keyword>
<sequence length="374" mass="42126">MASRKKEDLVELRAKLLMGIKRSATREPSLKLATEVLTFLMRLVRHEKYDKVETLLEVLHENGSLITAAYPSEFVIRNLVLAVSKIARDEGFRSDISDATSAFNSLTRLWIDRRKDDALRVPLKDFREKLIDGVRELQTEMETCRENIVRIGTELISTGDIVMVHSLNSSTTIQSFLKDIREKHKLRIMSVQNSSEPLNNDFPVEDYIKLCEAATKMAHVTKVVLSAITVFPDGSCLLPPGGRSICLSAQRHNVPVYVLCAFYKIAPYFLPDPSIIIKHTLPGLPFDMARKFAGRVRVLQPAIEYTEPGLVSLYVTNTTVINPHHVYRIITDYYHQGDVYDSPDFQKDEAALNSEKLGLGAPAHIPPVNDPLKA</sequence>
<evidence type="ECO:0000313" key="11">
    <source>
        <dbReference type="Proteomes" id="UP001177023"/>
    </source>
</evidence>
<keyword evidence="3" id="KW-0963">Cytoplasm</keyword>
<protein>
    <recommendedName>
        <fullName evidence="6">Translation initiation factor eIF2B subunit beta</fullName>
    </recommendedName>
    <alternativeName>
        <fullName evidence="7">eIF2B GDP-GTP exchange factor subunit beta</fullName>
    </alternativeName>
</protein>
<dbReference type="GO" id="GO:0005085">
    <property type="term" value="F:guanyl-nucleotide exchange factor activity"/>
    <property type="evidence" value="ECO:0007669"/>
    <property type="project" value="TreeGrafter"/>
</dbReference>
<comment type="subunit">
    <text evidence="8">Component of the translation initiation factor 2B (eIF2B) complex which is a heterodecamer of two sets of five different subunits: alpha, beta, gamma, delta and epsilon. Subunits alpha, beta and delta comprise a regulatory subcomplex and subunits epsilon and gamma comprise a catalytic subcomplex. Within the complex, the hexameric regulatory complex resides at the center, with the two heterodimeric catalytic subcomplexes bound on opposite sides.</text>
</comment>
<dbReference type="InterPro" id="IPR000649">
    <property type="entry name" value="IF-2B-related"/>
</dbReference>
<dbReference type="GO" id="GO:0005829">
    <property type="term" value="C:cytosol"/>
    <property type="evidence" value="ECO:0007669"/>
    <property type="project" value="UniProtKB-SubCell"/>
</dbReference>
<evidence type="ECO:0000256" key="3">
    <source>
        <dbReference type="ARBA" id="ARBA00022490"/>
    </source>
</evidence>